<keyword evidence="10" id="KW-1185">Reference proteome</keyword>
<comment type="similarity">
    <text evidence="2">Belongs to the acyl-CoA dehydrogenase family.</text>
</comment>
<dbReference type="InterPro" id="IPR037069">
    <property type="entry name" value="AcylCoA_DH/ox_N_sf"/>
</dbReference>
<evidence type="ECO:0000256" key="1">
    <source>
        <dbReference type="ARBA" id="ARBA00001974"/>
    </source>
</evidence>
<evidence type="ECO:0000259" key="6">
    <source>
        <dbReference type="Pfam" id="PF00441"/>
    </source>
</evidence>
<protein>
    <submittedName>
        <fullName evidence="9">Acyl-CoA dehydrogenase</fullName>
    </submittedName>
</protein>
<dbReference type="Pfam" id="PF00441">
    <property type="entry name" value="Acyl-CoA_dh_1"/>
    <property type="match status" value="2"/>
</dbReference>
<comment type="caution">
    <text evidence="9">The sequence shown here is derived from an EMBL/GenBank/DDBJ whole genome shotgun (WGS) entry which is preliminary data.</text>
</comment>
<keyword evidence="4" id="KW-0274">FAD</keyword>
<name>A0ABP9PHJ6_9PSEU</name>
<evidence type="ECO:0000256" key="3">
    <source>
        <dbReference type="ARBA" id="ARBA00022630"/>
    </source>
</evidence>
<keyword evidence="3" id="KW-0285">Flavoprotein</keyword>
<feature type="domain" description="Acyl-CoA dehydrogenase/oxidase C-terminal" evidence="6">
    <location>
        <begin position="604"/>
        <end position="740"/>
    </location>
</feature>
<evidence type="ECO:0000256" key="2">
    <source>
        <dbReference type="ARBA" id="ARBA00009347"/>
    </source>
</evidence>
<dbReference type="InterPro" id="IPR009075">
    <property type="entry name" value="AcylCo_DH/oxidase_C"/>
</dbReference>
<dbReference type="InterPro" id="IPR009100">
    <property type="entry name" value="AcylCoA_DH/oxidase_NM_dom_sf"/>
</dbReference>
<dbReference type="RefSeq" id="WP_185058518.1">
    <property type="nucleotide sequence ID" value="NZ_BAABJP010000001.1"/>
</dbReference>
<dbReference type="PANTHER" id="PTHR43292:SF4">
    <property type="entry name" value="ACYL-COA DEHYDROGENASE FADE34"/>
    <property type="match status" value="1"/>
</dbReference>
<proteinExistence type="inferred from homology"/>
<accession>A0ABP9PHJ6</accession>
<sequence length="746" mass="77898">MSSGKTTAPSGAATPVADTEERRALAAAIGEVAAKTRPVAAVRSADPEAAGECWSGLASVGVFGLALPPSHGGAGGGVLDASTALERCGAELVPGPVLPTVVGGLLLAGAGEQPVSDLCGYSHTNHSQGACSEGTLSFSLGLDPSELTATATADGLVVTGEVHALLGDGRPPAPEVTAELLLGARDGSGDERWFTLDASAPGVRITPRESVDPARPQAVVTLREVAVPADRVVTRLTGERVRSLAVTLAAAELSGVAGWCLRTAVEHARLREQFGRPIGSFQAVKHLCVEMLCHAEQISALAWDAARAADEDPGELPLAAAACGAFALDAAVQTAKDAIQVLGGIGFTWEHDAHLYLRRALATRSLLGPGAGWRLRLAELARRGDRRTLGVALDPATEADRPAVRASVAAIAELPEAQRRVALADSGLLTPHWPAPYGQDASPARQLLIDAELRRAGVTRPDLVIGGWAVPTLLRHGTPEQIDRFAARTLRGELTWCQLFSEPEAGSDLASLRTRAARVDGGWRLTGQKVWTSLARQADWAICLARTDPDAPKHRGIGYFLVDMTSPGIDIRPLREITGEAMFNEVFLDDVFVPSDCLVGSPTGGWALARTTLANERVAMGGGSALGEGVERLLAWAAEPEERVGALVAQGLAVSLLELRGTLRRLDGRDPGPESSVRKLVGVAHRQDVAEAALDLAGPAGASSEGATAPLVHEFLLSRCHSIAGGTTQILRTLIGERILGLPRER</sequence>
<dbReference type="InterPro" id="IPR013786">
    <property type="entry name" value="AcylCoA_DH/ox_N"/>
</dbReference>
<gene>
    <name evidence="9" type="ORF">GCM10023321_02290</name>
</gene>
<dbReference type="EMBL" id="BAABJP010000001">
    <property type="protein sequence ID" value="GAA5145041.1"/>
    <property type="molecule type" value="Genomic_DNA"/>
</dbReference>
<dbReference type="InterPro" id="IPR006091">
    <property type="entry name" value="Acyl-CoA_Oxase/DH_mid-dom"/>
</dbReference>
<comment type="cofactor">
    <cofactor evidence="1">
        <name>FAD</name>
        <dbReference type="ChEBI" id="CHEBI:57692"/>
    </cofactor>
</comment>
<evidence type="ECO:0000259" key="7">
    <source>
        <dbReference type="Pfam" id="PF02770"/>
    </source>
</evidence>
<organism evidence="9 10">
    <name type="scientific">Pseudonocardia eucalypti</name>
    <dbReference type="NCBI Taxonomy" id="648755"/>
    <lineage>
        <taxon>Bacteria</taxon>
        <taxon>Bacillati</taxon>
        <taxon>Actinomycetota</taxon>
        <taxon>Actinomycetes</taxon>
        <taxon>Pseudonocardiales</taxon>
        <taxon>Pseudonocardiaceae</taxon>
        <taxon>Pseudonocardia</taxon>
    </lineage>
</organism>
<dbReference type="SUPFAM" id="SSF56645">
    <property type="entry name" value="Acyl-CoA dehydrogenase NM domain-like"/>
    <property type="match status" value="2"/>
</dbReference>
<keyword evidence="5" id="KW-0560">Oxidoreductase</keyword>
<dbReference type="InterPro" id="IPR036250">
    <property type="entry name" value="AcylCo_DH-like_C"/>
</dbReference>
<evidence type="ECO:0000313" key="9">
    <source>
        <dbReference type="EMBL" id="GAA5145041.1"/>
    </source>
</evidence>
<dbReference type="PANTHER" id="PTHR43292">
    <property type="entry name" value="ACYL-COA DEHYDROGENASE"/>
    <property type="match status" value="1"/>
</dbReference>
<dbReference type="InterPro" id="IPR052161">
    <property type="entry name" value="Mycobact_Acyl-CoA_DH"/>
</dbReference>
<dbReference type="Gene3D" id="1.20.140.10">
    <property type="entry name" value="Butyryl-CoA Dehydrogenase, subunit A, domain 3"/>
    <property type="match status" value="2"/>
</dbReference>
<feature type="domain" description="Acyl-CoA dehydrogenase/oxidase C-terminal" evidence="6">
    <location>
        <begin position="249"/>
        <end position="370"/>
    </location>
</feature>
<dbReference type="Gene3D" id="2.40.110.10">
    <property type="entry name" value="Butyryl-CoA Dehydrogenase, subunit A, domain 2"/>
    <property type="match status" value="1"/>
</dbReference>
<evidence type="ECO:0000313" key="10">
    <source>
        <dbReference type="Proteomes" id="UP001428817"/>
    </source>
</evidence>
<feature type="domain" description="Acyl-CoA oxidase/dehydrogenase middle" evidence="7">
    <location>
        <begin position="497"/>
        <end position="591"/>
    </location>
</feature>
<dbReference type="SUPFAM" id="SSF47203">
    <property type="entry name" value="Acyl-CoA dehydrogenase C-terminal domain-like"/>
    <property type="match status" value="2"/>
</dbReference>
<evidence type="ECO:0000256" key="5">
    <source>
        <dbReference type="ARBA" id="ARBA00023002"/>
    </source>
</evidence>
<evidence type="ECO:0000256" key="4">
    <source>
        <dbReference type="ARBA" id="ARBA00022827"/>
    </source>
</evidence>
<reference evidence="10" key="1">
    <citation type="journal article" date="2019" name="Int. J. Syst. Evol. Microbiol.">
        <title>The Global Catalogue of Microorganisms (GCM) 10K type strain sequencing project: providing services to taxonomists for standard genome sequencing and annotation.</title>
        <authorList>
            <consortium name="The Broad Institute Genomics Platform"/>
            <consortium name="The Broad Institute Genome Sequencing Center for Infectious Disease"/>
            <person name="Wu L."/>
            <person name="Ma J."/>
        </authorList>
    </citation>
    <scope>NUCLEOTIDE SEQUENCE [LARGE SCALE GENOMIC DNA]</scope>
    <source>
        <strain evidence="10">JCM 18303</strain>
    </source>
</reference>
<dbReference type="Proteomes" id="UP001428817">
    <property type="component" value="Unassembled WGS sequence"/>
</dbReference>
<dbReference type="InterPro" id="IPR046373">
    <property type="entry name" value="Acyl-CoA_Oxase/DH_mid-dom_sf"/>
</dbReference>
<dbReference type="Gene3D" id="1.10.540.10">
    <property type="entry name" value="Acyl-CoA dehydrogenase/oxidase, N-terminal domain"/>
    <property type="match status" value="2"/>
</dbReference>
<dbReference type="Pfam" id="PF02770">
    <property type="entry name" value="Acyl-CoA_dh_M"/>
    <property type="match status" value="1"/>
</dbReference>
<dbReference type="Pfam" id="PF02771">
    <property type="entry name" value="Acyl-CoA_dh_N"/>
    <property type="match status" value="1"/>
</dbReference>
<evidence type="ECO:0000259" key="8">
    <source>
        <dbReference type="Pfam" id="PF02771"/>
    </source>
</evidence>
<feature type="domain" description="Acyl-CoA dehydrogenase/oxidase N-terminal" evidence="8">
    <location>
        <begin position="19"/>
        <end position="101"/>
    </location>
</feature>